<name>A0A2B7ZIV4_9EURO</name>
<sequence length="175" mass="20409">MLQYPRCHQEVEGKIGTWRSKRQQKMKLDDVSPGEVDFKEQLFASDRSVIFLIVVRGQRCVMKVHHGRGPPLPYERKDRELDIHVLESTAYRRLKARGVCNKGIIPQFLGTMDKFDPKLCQPHLKMFLEDEYPPSALFLEYIPNMEMINIHNYTEVRIEQSSSGYPRDPQSGCRA</sequence>
<organism evidence="1 2">
    <name type="scientific">[Emmonsia] crescens</name>
    <dbReference type="NCBI Taxonomy" id="73230"/>
    <lineage>
        <taxon>Eukaryota</taxon>
        <taxon>Fungi</taxon>
        <taxon>Dikarya</taxon>
        <taxon>Ascomycota</taxon>
        <taxon>Pezizomycotina</taxon>
        <taxon>Eurotiomycetes</taxon>
        <taxon>Eurotiomycetidae</taxon>
        <taxon>Onygenales</taxon>
        <taxon>Ajellomycetaceae</taxon>
        <taxon>Emergomyces</taxon>
    </lineage>
</organism>
<accession>A0A2B7ZIV4</accession>
<comment type="caution">
    <text evidence="1">The sequence shown here is derived from an EMBL/GenBank/DDBJ whole genome shotgun (WGS) entry which is preliminary data.</text>
</comment>
<dbReference type="STRING" id="73230.A0A2B7ZIV4"/>
<dbReference type="VEuPathDB" id="FungiDB:EMCG_09421"/>
<dbReference type="AlphaFoldDB" id="A0A2B7ZIV4"/>
<reference evidence="1 2" key="1">
    <citation type="submission" date="2017-10" db="EMBL/GenBank/DDBJ databases">
        <title>Comparative genomics in systemic dimorphic fungi from Ajellomycetaceae.</title>
        <authorList>
            <person name="Munoz J.F."/>
            <person name="Mcewen J.G."/>
            <person name="Clay O.K."/>
            <person name="Cuomo C.A."/>
        </authorList>
    </citation>
    <scope>NUCLEOTIDE SEQUENCE [LARGE SCALE GENOMIC DNA]</scope>
    <source>
        <strain evidence="1 2">UAMH4076</strain>
    </source>
</reference>
<gene>
    <name evidence="1" type="ORF">GX50_04086</name>
</gene>
<evidence type="ECO:0000313" key="2">
    <source>
        <dbReference type="Proteomes" id="UP000226031"/>
    </source>
</evidence>
<dbReference type="Proteomes" id="UP000226031">
    <property type="component" value="Unassembled WGS sequence"/>
</dbReference>
<dbReference type="EMBL" id="PDND01000072">
    <property type="protein sequence ID" value="PGH33103.1"/>
    <property type="molecule type" value="Genomic_DNA"/>
</dbReference>
<proteinExistence type="predicted"/>
<keyword evidence="2" id="KW-1185">Reference proteome</keyword>
<evidence type="ECO:0000313" key="1">
    <source>
        <dbReference type="EMBL" id="PGH33103.1"/>
    </source>
</evidence>
<protein>
    <submittedName>
        <fullName evidence="1">Uncharacterized protein</fullName>
    </submittedName>
</protein>